<organism evidence="3 4">
    <name type="scientific">Protea cynaroides</name>
    <dbReference type="NCBI Taxonomy" id="273540"/>
    <lineage>
        <taxon>Eukaryota</taxon>
        <taxon>Viridiplantae</taxon>
        <taxon>Streptophyta</taxon>
        <taxon>Embryophyta</taxon>
        <taxon>Tracheophyta</taxon>
        <taxon>Spermatophyta</taxon>
        <taxon>Magnoliopsida</taxon>
        <taxon>Proteales</taxon>
        <taxon>Proteaceae</taxon>
        <taxon>Protea</taxon>
    </lineage>
</organism>
<evidence type="ECO:0000313" key="4">
    <source>
        <dbReference type="Proteomes" id="UP001141806"/>
    </source>
</evidence>
<dbReference type="EMBL" id="JAMYWD010000002">
    <property type="protein sequence ID" value="KAJ4977835.1"/>
    <property type="molecule type" value="Genomic_DNA"/>
</dbReference>
<dbReference type="Pfam" id="PF08590">
    <property type="entry name" value="DUF1771"/>
    <property type="match status" value="1"/>
</dbReference>
<dbReference type="PANTHER" id="PTHR47676:SF1">
    <property type="entry name" value="SMR DOMAIN-CONTAINING PROTEIN"/>
    <property type="match status" value="1"/>
</dbReference>
<keyword evidence="4" id="KW-1185">Reference proteome</keyword>
<protein>
    <recommendedName>
        <fullName evidence="2">Smr domain-containing protein</fullName>
    </recommendedName>
</protein>
<evidence type="ECO:0000313" key="3">
    <source>
        <dbReference type="EMBL" id="KAJ4977835.1"/>
    </source>
</evidence>
<dbReference type="Gene3D" id="3.30.1370.110">
    <property type="match status" value="1"/>
</dbReference>
<dbReference type="InterPro" id="IPR013899">
    <property type="entry name" value="DUF1771"/>
</dbReference>
<name>A0A9Q0QZY1_9MAGN</name>
<evidence type="ECO:0000256" key="1">
    <source>
        <dbReference type="SAM" id="MobiDB-lite"/>
    </source>
</evidence>
<dbReference type="PANTHER" id="PTHR47676">
    <property type="entry name" value="OS01G0225100 PROTEIN"/>
    <property type="match status" value="1"/>
</dbReference>
<dbReference type="InterPro" id="IPR056254">
    <property type="entry name" value="At5g58720/SDE5-like_UBA-like"/>
</dbReference>
<evidence type="ECO:0000259" key="2">
    <source>
        <dbReference type="PROSITE" id="PS50828"/>
    </source>
</evidence>
<dbReference type="InterPro" id="IPR036063">
    <property type="entry name" value="Smr_dom_sf"/>
</dbReference>
<dbReference type="SMART" id="SM00463">
    <property type="entry name" value="SMR"/>
    <property type="match status" value="1"/>
</dbReference>
<dbReference type="Pfam" id="PF24767">
    <property type="entry name" value="UBA_At5g58720"/>
    <property type="match status" value="1"/>
</dbReference>
<gene>
    <name evidence="3" type="ORF">NE237_008615</name>
</gene>
<dbReference type="SMART" id="SM01162">
    <property type="entry name" value="DUF1771"/>
    <property type="match status" value="1"/>
</dbReference>
<dbReference type="Proteomes" id="UP001141806">
    <property type="component" value="Unassembled WGS sequence"/>
</dbReference>
<dbReference type="PROSITE" id="PS50828">
    <property type="entry name" value="SMR"/>
    <property type="match status" value="1"/>
</dbReference>
<feature type="compositionally biased region" description="Basic residues" evidence="1">
    <location>
        <begin position="1"/>
        <end position="12"/>
    </location>
</feature>
<dbReference type="SUPFAM" id="SSF160443">
    <property type="entry name" value="SMR domain-like"/>
    <property type="match status" value="1"/>
</dbReference>
<dbReference type="InterPro" id="IPR055319">
    <property type="entry name" value="At5g58720-like"/>
</dbReference>
<feature type="region of interest" description="Disordered" evidence="1">
    <location>
        <begin position="1"/>
        <end position="23"/>
    </location>
</feature>
<dbReference type="AlphaFoldDB" id="A0A9Q0QZY1"/>
<dbReference type="OrthoDB" id="3231855at2759"/>
<reference evidence="3" key="1">
    <citation type="journal article" date="2023" name="Plant J.">
        <title>The genome of the king protea, Protea cynaroides.</title>
        <authorList>
            <person name="Chang J."/>
            <person name="Duong T.A."/>
            <person name="Schoeman C."/>
            <person name="Ma X."/>
            <person name="Roodt D."/>
            <person name="Barker N."/>
            <person name="Li Z."/>
            <person name="Van de Peer Y."/>
            <person name="Mizrachi E."/>
        </authorList>
    </citation>
    <scope>NUCLEOTIDE SEQUENCE</scope>
    <source>
        <tissue evidence="3">Young leaves</tissue>
    </source>
</reference>
<dbReference type="InterPro" id="IPR002625">
    <property type="entry name" value="Smr_dom"/>
</dbReference>
<comment type="caution">
    <text evidence="3">The sequence shown here is derived from an EMBL/GenBank/DDBJ whole genome shotgun (WGS) entry which is preliminary data.</text>
</comment>
<accession>A0A9Q0QZY1</accession>
<sequence>MNSSKKKRKSRASQRVNRDVAGDVDKEKHGVLTCLTEEFSSVSLDGVASAYGEAKEDPNMAAEIFGGLSENCDSAATSSTSSESCFESKVTQTPVRSKGFRGSKQTRVVASAGTVSNFLGKDYLKYSPRKSNVVSKEALSNEKAEQFLCSMLGDECELSMAVVRDVLSQCGYDVEQALDILLEISASFDYESKTRGCVAYSESNKQDRGIVTTCNDSLDGTIGKCKLTERALDSTFYFSEQELEEILQSARYDSRYDSEIKKSSLPQNVLESLFNMAKISEHDPSSMNWKNVVQKMDSLGQGLDFHSAGTADIQPKVEGDEYRVFRKTASQHWDSMKSCYQKAATAYSRGERSYASFLSEQGKSHNKMAREADEKASREIFEARNKAIENVVTIDLHGQHVKQAIRLLKVHLLLFTTYIPSILFLRVITGCGTHGVGKGKLKQSVISLLKKEGIKWNEENQGTLLIRLDRQKELSFNIESDDD</sequence>
<feature type="domain" description="Smr" evidence="2">
    <location>
        <begin position="394"/>
        <end position="469"/>
    </location>
</feature>
<proteinExistence type="predicted"/>